<dbReference type="Pfam" id="PF00578">
    <property type="entry name" value="AhpC-TSA"/>
    <property type="match status" value="1"/>
</dbReference>
<dbReference type="InterPro" id="IPR013766">
    <property type="entry name" value="Thioredoxin_domain"/>
</dbReference>
<evidence type="ECO:0000256" key="1">
    <source>
        <dbReference type="ARBA" id="ARBA00023284"/>
    </source>
</evidence>
<organism evidence="3 4">
    <name type="scientific">Aquimarina addita</name>
    <dbReference type="NCBI Taxonomy" id="870485"/>
    <lineage>
        <taxon>Bacteria</taxon>
        <taxon>Pseudomonadati</taxon>
        <taxon>Bacteroidota</taxon>
        <taxon>Flavobacteriia</taxon>
        <taxon>Flavobacteriales</taxon>
        <taxon>Flavobacteriaceae</taxon>
        <taxon>Aquimarina</taxon>
    </lineage>
</organism>
<evidence type="ECO:0000313" key="3">
    <source>
        <dbReference type="EMBL" id="GAA3512510.1"/>
    </source>
</evidence>
<comment type="caution">
    <text evidence="3">The sequence shown here is derived from an EMBL/GenBank/DDBJ whole genome shotgun (WGS) entry which is preliminary data.</text>
</comment>
<evidence type="ECO:0000313" key="4">
    <source>
        <dbReference type="Proteomes" id="UP001500459"/>
    </source>
</evidence>
<dbReference type="Proteomes" id="UP001500459">
    <property type="component" value="Unassembled WGS sequence"/>
</dbReference>
<dbReference type="InterPro" id="IPR050455">
    <property type="entry name" value="Tpx_Peroxidase_subfamily"/>
</dbReference>
<dbReference type="PANTHER" id="PTHR43110">
    <property type="entry name" value="THIOL PEROXIDASE"/>
    <property type="match status" value="1"/>
</dbReference>
<proteinExistence type="predicted"/>
<dbReference type="InterPro" id="IPR000866">
    <property type="entry name" value="AhpC/TSA"/>
</dbReference>
<keyword evidence="1" id="KW-0676">Redox-active center</keyword>
<dbReference type="InterPro" id="IPR036249">
    <property type="entry name" value="Thioredoxin-like_sf"/>
</dbReference>
<dbReference type="RefSeq" id="WP_344928423.1">
    <property type="nucleotide sequence ID" value="NZ_BAABCW010000011.1"/>
</dbReference>
<protein>
    <submittedName>
        <fullName evidence="3">Peroxiredoxin-like family protein</fullName>
    </submittedName>
</protein>
<dbReference type="EMBL" id="BAABCW010000011">
    <property type="protein sequence ID" value="GAA3512510.1"/>
    <property type="molecule type" value="Genomic_DNA"/>
</dbReference>
<keyword evidence="4" id="KW-1185">Reference proteome</keyword>
<accession>A0ABP6UR86</accession>
<reference evidence="4" key="1">
    <citation type="journal article" date="2019" name="Int. J. Syst. Evol. Microbiol.">
        <title>The Global Catalogue of Microorganisms (GCM) 10K type strain sequencing project: providing services to taxonomists for standard genome sequencing and annotation.</title>
        <authorList>
            <consortium name="The Broad Institute Genomics Platform"/>
            <consortium name="The Broad Institute Genome Sequencing Center for Infectious Disease"/>
            <person name="Wu L."/>
            <person name="Ma J."/>
        </authorList>
    </citation>
    <scope>NUCLEOTIDE SEQUENCE [LARGE SCALE GENOMIC DNA]</scope>
    <source>
        <strain evidence="4">JCM 17106</strain>
    </source>
</reference>
<name>A0ABP6UR86_9FLAO</name>
<sequence length="169" mass="19338">MIKPRTKVPSLVVDLINGTQWKLSNQHPENYTLIVFYRGVHCPVCKKYLEELTEKLQDFIDRGVHVIAISSDSEERAKRSVDEWNITALPLGFNLSIKKGREWGLFISKGISEKEPEEFTEPGVFLIKSDGTLYFSAIQTMPFARPNFEEILSAIDFVQKKNYPARGES</sequence>
<feature type="domain" description="Thioredoxin" evidence="2">
    <location>
        <begin position="2"/>
        <end position="160"/>
    </location>
</feature>
<dbReference type="SUPFAM" id="SSF52833">
    <property type="entry name" value="Thioredoxin-like"/>
    <property type="match status" value="1"/>
</dbReference>
<dbReference type="PROSITE" id="PS51352">
    <property type="entry name" value="THIOREDOXIN_2"/>
    <property type="match status" value="1"/>
</dbReference>
<evidence type="ECO:0000259" key="2">
    <source>
        <dbReference type="PROSITE" id="PS51352"/>
    </source>
</evidence>
<dbReference type="Gene3D" id="3.40.30.10">
    <property type="entry name" value="Glutaredoxin"/>
    <property type="match status" value="1"/>
</dbReference>
<gene>
    <name evidence="3" type="ORF">GCM10022393_27840</name>
</gene>
<dbReference type="PANTHER" id="PTHR43110:SF1">
    <property type="entry name" value="THIOL PEROXIDASE"/>
    <property type="match status" value="1"/>
</dbReference>
<dbReference type="CDD" id="cd02970">
    <property type="entry name" value="PRX_like2"/>
    <property type="match status" value="1"/>
</dbReference>